<dbReference type="InterPro" id="IPR029044">
    <property type="entry name" value="Nucleotide-diphossugar_trans"/>
</dbReference>
<dbReference type="OrthoDB" id="2938920at2"/>
<gene>
    <name evidence="1" type="ORF">Pla108_34500</name>
</gene>
<evidence type="ECO:0000313" key="2">
    <source>
        <dbReference type="Proteomes" id="UP000317421"/>
    </source>
</evidence>
<sequence length="280" mass="31972">MSNSRSDHGNLVLSFVGDQSVHPTWLGGSTGQNGATGLEGSEPRRFDLALVYFGDDPSHRERQECDFYLAEKGFKYWRLKELAATKLRDLLARYERVWLPDDDIAADTPRINRLFDLFEKYRLQIAQPAIAAGEVSYNALCVDPRFEVRFTGYAEVMCPLFRREALQRCLPTFQESRSSWGLDWLWASLYSKREIGVIDAVGVEHTRPLATGSLYQKLAKMGVTPGDEFRAIRRRHGIRKRGYRRALLNGTARVRGVTAEGTEMWNRPLLEGWLGRRQAA</sequence>
<keyword evidence="2" id="KW-1185">Reference proteome</keyword>
<proteinExistence type="predicted"/>
<name>A0A5C6A7K9_9BACT</name>
<dbReference type="EMBL" id="SJPR01000005">
    <property type="protein sequence ID" value="TWT95305.1"/>
    <property type="molecule type" value="Genomic_DNA"/>
</dbReference>
<comment type="caution">
    <text evidence="1">The sequence shown here is derived from an EMBL/GenBank/DDBJ whole genome shotgun (WGS) entry which is preliminary data.</text>
</comment>
<dbReference type="AlphaFoldDB" id="A0A5C6A7K9"/>
<organism evidence="1 2">
    <name type="scientific">Botrimarina colliarenosi</name>
    <dbReference type="NCBI Taxonomy" id="2528001"/>
    <lineage>
        <taxon>Bacteria</taxon>
        <taxon>Pseudomonadati</taxon>
        <taxon>Planctomycetota</taxon>
        <taxon>Planctomycetia</taxon>
        <taxon>Pirellulales</taxon>
        <taxon>Lacipirellulaceae</taxon>
        <taxon>Botrimarina</taxon>
    </lineage>
</organism>
<dbReference type="Proteomes" id="UP000317421">
    <property type="component" value="Unassembled WGS sequence"/>
</dbReference>
<evidence type="ECO:0000313" key="1">
    <source>
        <dbReference type="EMBL" id="TWT95305.1"/>
    </source>
</evidence>
<protein>
    <recommendedName>
        <fullName evidence="3">DUF707 domain-containing protein</fullName>
    </recommendedName>
</protein>
<accession>A0A5C6A7K9</accession>
<reference evidence="1 2" key="1">
    <citation type="submission" date="2019-02" db="EMBL/GenBank/DDBJ databases">
        <title>Deep-cultivation of Planctomycetes and their phenomic and genomic characterization uncovers novel biology.</title>
        <authorList>
            <person name="Wiegand S."/>
            <person name="Jogler M."/>
            <person name="Boedeker C."/>
            <person name="Pinto D."/>
            <person name="Vollmers J."/>
            <person name="Rivas-Marin E."/>
            <person name="Kohn T."/>
            <person name="Peeters S.H."/>
            <person name="Heuer A."/>
            <person name="Rast P."/>
            <person name="Oberbeckmann S."/>
            <person name="Bunk B."/>
            <person name="Jeske O."/>
            <person name="Meyerdierks A."/>
            <person name="Storesund J.E."/>
            <person name="Kallscheuer N."/>
            <person name="Luecker S."/>
            <person name="Lage O.M."/>
            <person name="Pohl T."/>
            <person name="Merkel B.J."/>
            <person name="Hornburger P."/>
            <person name="Mueller R.-W."/>
            <person name="Bruemmer F."/>
            <person name="Labrenz M."/>
            <person name="Spormann A.M."/>
            <person name="Op Den Camp H."/>
            <person name="Overmann J."/>
            <person name="Amann R."/>
            <person name="Jetten M.S.M."/>
            <person name="Mascher T."/>
            <person name="Medema M.H."/>
            <person name="Devos D.P."/>
            <person name="Kaster A.-K."/>
            <person name="Ovreas L."/>
            <person name="Rohde M."/>
            <person name="Galperin M.Y."/>
            <person name="Jogler C."/>
        </authorList>
    </citation>
    <scope>NUCLEOTIDE SEQUENCE [LARGE SCALE GENOMIC DNA]</scope>
    <source>
        <strain evidence="1 2">Pla108</strain>
    </source>
</reference>
<dbReference type="RefSeq" id="WP_146446150.1">
    <property type="nucleotide sequence ID" value="NZ_SJPR01000005.1"/>
</dbReference>
<dbReference type="SUPFAM" id="SSF53448">
    <property type="entry name" value="Nucleotide-diphospho-sugar transferases"/>
    <property type="match status" value="1"/>
</dbReference>
<evidence type="ECO:0008006" key="3">
    <source>
        <dbReference type="Google" id="ProtNLM"/>
    </source>
</evidence>